<gene>
    <name evidence="4" type="ORF">HUK84_14990</name>
</gene>
<dbReference type="InterPro" id="IPR032466">
    <property type="entry name" value="Metal_Hydrolase"/>
</dbReference>
<dbReference type="AlphaFoldDB" id="A0A7Y7M6U4"/>
<dbReference type="SUPFAM" id="SSF51338">
    <property type="entry name" value="Composite domain of metallo-dependent hydrolases"/>
    <property type="match status" value="1"/>
</dbReference>
<evidence type="ECO:0000256" key="2">
    <source>
        <dbReference type="ARBA" id="ARBA00022801"/>
    </source>
</evidence>
<name>A0A7Y7M6U4_9PROT</name>
<protein>
    <submittedName>
        <fullName evidence="4">Amidohydrolase family protein</fullName>
    </submittedName>
</protein>
<organism evidence="4 5">
    <name type="scientific">Nguyenibacter vanlangensis</name>
    <dbReference type="NCBI Taxonomy" id="1216886"/>
    <lineage>
        <taxon>Bacteria</taxon>
        <taxon>Pseudomonadati</taxon>
        <taxon>Pseudomonadota</taxon>
        <taxon>Alphaproteobacteria</taxon>
        <taxon>Acetobacterales</taxon>
        <taxon>Acetobacteraceae</taxon>
        <taxon>Nguyenibacter</taxon>
    </lineage>
</organism>
<keyword evidence="2 4" id="KW-0378">Hydrolase</keyword>
<dbReference type="InterPro" id="IPR011059">
    <property type="entry name" value="Metal-dep_hydrolase_composite"/>
</dbReference>
<dbReference type="PANTHER" id="PTHR43794:SF11">
    <property type="entry name" value="AMIDOHYDROLASE-RELATED DOMAIN-CONTAINING PROTEIN"/>
    <property type="match status" value="1"/>
</dbReference>
<dbReference type="Pfam" id="PF01979">
    <property type="entry name" value="Amidohydro_1"/>
    <property type="match status" value="1"/>
</dbReference>
<feature type="domain" description="Amidohydrolase-related" evidence="3">
    <location>
        <begin position="65"/>
        <end position="357"/>
    </location>
</feature>
<evidence type="ECO:0000259" key="3">
    <source>
        <dbReference type="Pfam" id="PF01979"/>
    </source>
</evidence>
<dbReference type="GO" id="GO:0016810">
    <property type="term" value="F:hydrolase activity, acting on carbon-nitrogen (but not peptide) bonds"/>
    <property type="evidence" value="ECO:0007669"/>
    <property type="project" value="InterPro"/>
</dbReference>
<evidence type="ECO:0000313" key="5">
    <source>
        <dbReference type="Proteomes" id="UP000534870"/>
    </source>
</evidence>
<accession>A0A7Y7M6U4</accession>
<dbReference type="RefSeq" id="WP_176641000.1">
    <property type="nucleotide sequence ID" value="NZ_JABXXP010000438.1"/>
</dbReference>
<feature type="non-terminal residue" evidence="4">
    <location>
        <position position="373"/>
    </location>
</feature>
<comment type="similarity">
    <text evidence="1">Belongs to the metallo-dependent hydrolases superfamily. ATZ/TRZ family.</text>
</comment>
<dbReference type="Proteomes" id="UP000534870">
    <property type="component" value="Unassembled WGS sequence"/>
</dbReference>
<dbReference type="EMBL" id="JABXXP010000438">
    <property type="protein sequence ID" value="NVN12412.1"/>
    <property type="molecule type" value="Genomic_DNA"/>
</dbReference>
<dbReference type="Gene3D" id="3.20.20.140">
    <property type="entry name" value="Metal-dependent hydrolases"/>
    <property type="match status" value="1"/>
</dbReference>
<sequence length="373" mass="40038">MAGRPYRIAGLDWAVLWDEAAGTHVYVRDADIVMLGGRILFAGRAAELPAEYASLPADIDGSGLMAMPGLVDVHSHPATEPMNRGLFDELGSPGLYYSSLYEYMPVFRSDAASKPDCARVAYAEMLLSGVTTVVDLSTPWAGWLDVAAESGLRVCVAPMFRSASWTTTNGHTVTYSWDEAAGRRALAQALDLIDAAAAHGCGRLTGMVAPAQIDTCTAELLQDSFAAAARRGVPWQIHAAQSIVEFHEITRRHGVTPVQWLDRLGVLAPHSIVGHGIFLDDHPSTPWHTKTDLAVLAGRDAAIAHCPTVFARRGYALRDFGRYRAAGVRIGIGTDTYPHTMLDDLRLAAYLGRIQAGAPDAASTRAVFEAATV</sequence>
<reference evidence="4 5" key="1">
    <citation type="submission" date="2020-06" db="EMBL/GenBank/DDBJ databases">
        <title>Description of novel acetic acid bacteria.</title>
        <authorList>
            <person name="Sombolestani A."/>
        </authorList>
    </citation>
    <scope>NUCLEOTIDE SEQUENCE [LARGE SCALE GENOMIC DNA]</scope>
    <source>
        <strain evidence="4 5">LMG 31431</strain>
    </source>
</reference>
<evidence type="ECO:0000256" key="1">
    <source>
        <dbReference type="ARBA" id="ARBA00006745"/>
    </source>
</evidence>
<dbReference type="Gene3D" id="2.30.40.10">
    <property type="entry name" value="Urease, subunit C, domain 1"/>
    <property type="match status" value="1"/>
</dbReference>
<dbReference type="InterPro" id="IPR006680">
    <property type="entry name" value="Amidohydro-rel"/>
</dbReference>
<comment type="caution">
    <text evidence="4">The sequence shown here is derived from an EMBL/GenBank/DDBJ whole genome shotgun (WGS) entry which is preliminary data.</text>
</comment>
<dbReference type="SUPFAM" id="SSF51556">
    <property type="entry name" value="Metallo-dependent hydrolases"/>
    <property type="match status" value="1"/>
</dbReference>
<proteinExistence type="inferred from homology"/>
<evidence type="ECO:0000313" key="4">
    <source>
        <dbReference type="EMBL" id="NVN12412.1"/>
    </source>
</evidence>
<dbReference type="InterPro" id="IPR050287">
    <property type="entry name" value="MTA/SAH_deaminase"/>
</dbReference>
<dbReference type="PANTHER" id="PTHR43794">
    <property type="entry name" value="AMINOHYDROLASE SSNA-RELATED"/>
    <property type="match status" value="1"/>
</dbReference>